<reference evidence="1" key="1">
    <citation type="journal article" date="2015" name="Nature">
        <title>Complex archaea that bridge the gap between prokaryotes and eukaryotes.</title>
        <authorList>
            <person name="Spang A."/>
            <person name="Saw J.H."/>
            <person name="Jorgensen S.L."/>
            <person name="Zaremba-Niedzwiedzka K."/>
            <person name="Martijn J."/>
            <person name="Lind A.E."/>
            <person name="van Eijk R."/>
            <person name="Schleper C."/>
            <person name="Guy L."/>
            <person name="Ettema T.J."/>
        </authorList>
    </citation>
    <scope>NUCLEOTIDE SEQUENCE</scope>
</reference>
<protein>
    <submittedName>
        <fullName evidence="1">Uncharacterized protein</fullName>
    </submittedName>
</protein>
<dbReference type="EMBL" id="LAZR01062408">
    <property type="protein sequence ID" value="KKK61577.1"/>
    <property type="molecule type" value="Genomic_DNA"/>
</dbReference>
<evidence type="ECO:0000313" key="1">
    <source>
        <dbReference type="EMBL" id="KKK61577.1"/>
    </source>
</evidence>
<accession>A0A0F8WXK2</accession>
<organism evidence="1">
    <name type="scientific">marine sediment metagenome</name>
    <dbReference type="NCBI Taxonomy" id="412755"/>
    <lineage>
        <taxon>unclassified sequences</taxon>
        <taxon>metagenomes</taxon>
        <taxon>ecological metagenomes</taxon>
    </lineage>
</organism>
<comment type="caution">
    <text evidence="1">The sequence shown here is derived from an EMBL/GenBank/DDBJ whole genome shotgun (WGS) entry which is preliminary data.</text>
</comment>
<feature type="non-terminal residue" evidence="1">
    <location>
        <position position="1"/>
    </location>
</feature>
<feature type="non-terminal residue" evidence="1">
    <location>
        <position position="362"/>
    </location>
</feature>
<gene>
    <name evidence="1" type="ORF">LCGC14_3012940</name>
</gene>
<proteinExistence type="predicted"/>
<dbReference type="AlphaFoldDB" id="A0A0F8WXK2"/>
<sequence>FTRRGWAKQGFFPGKDDRRALAHYVNIATGRGNVDSLPEGIQALMPIFNATMFSPRLAISRFQVASTTAKAVFTPSNKVSQLIIKDMMTFTGTRLGLLSLGWLGGLWDLELDPTNADFGKIRIGNTSLDPWSGFRPYVTFFARMSKSLSEGDIQSLDDTIEQLARSKLAPVASGLVDVFTGRDFLGRPVQYNSFDLDNLFLSRVTPLIAQDIQEAWQEGEFKTEVGLAGTGAFLGIGTATYRRLREELEDIRNPISQDKFGMDYDDEGMDAAKRDDVDRDPNAVDLEEEIEAEALLRGDDWAENKDEEQREILSIRTTGATTDGTKVTDFTQKQVDDALDRNGIDGSTWIQTNRQISRDIQR</sequence>
<name>A0A0F8WXK2_9ZZZZ</name>